<sequence length="680" mass="77551">MEVLAAISLAGNVAQFLGYGISTVRLASQIMRSVTGTSKHLTELEIISTDITATLEAIQKERQSSSGLERDEVLHELVEQCLDLSREIINLINGLKVKKNARPRIMEGTYKVGLTVYKKKELEHLSGRLFDLRTQVTSHLIVLIEQQQRDIHETLRRFSDSNEKYQDLFDKHLHVVMGYLDKISNKLDPHEVADGKTADFTTVQSSNGFLESVGIDDGDEEAEDAQEALSSYIDIVDHLYRVELGAHAESKRQSILESLRFSQLHERELLIPKAHQQTFEWIFDSTEEFSFNDWLRSRNGIFWVAGKAGSGKSSLMRFITEHPTTFKLLSQWADGNITVAKHYFWNPGTALQKSQEGLLRTCLLQILSTRPHLIPAICADRWAAPYAARYSPWTRSQLLKALKSLKDTADESSNPHLKLCLLIDGLDEYEGDHVELINILSDLAECSNIKICVSSRPWLDFSDAFDGSPWKIYLQDLTRQDISRYVQDKLEEDERFKRLQSKNNTAASDLINDVTIRSEGVFLWVFLVVRSLLRGLRNQDDLAILRQRLEALPVDLSAFFDRILDSIEDVYRQRTARLFLALSSARRSFPVLSFFFLDLDDPKYPADPPDLAFLKEWPDGDTRSFEALITKKRQLVAQCKDIIHIASDPKAPVLFGERVTFLHRTVVDFMNKDDTSLASQ</sequence>
<dbReference type="PANTHER" id="PTHR10039">
    <property type="entry name" value="AMELOGENIN"/>
    <property type="match status" value="1"/>
</dbReference>
<name>A0A194VND9_CYTMA</name>
<keyword evidence="4" id="KW-1185">Reference proteome</keyword>
<organism evidence="3 4">
    <name type="scientific">Cytospora mali</name>
    <name type="common">Apple Valsa canker fungus</name>
    <name type="synonym">Valsa mali</name>
    <dbReference type="NCBI Taxonomy" id="578113"/>
    <lineage>
        <taxon>Eukaryota</taxon>
        <taxon>Fungi</taxon>
        <taxon>Dikarya</taxon>
        <taxon>Ascomycota</taxon>
        <taxon>Pezizomycotina</taxon>
        <taxon>Sordariomycetes</taxon>
        <taxon>Sordariomycetidae</taxon>
        <taxon>Diaporthales</taxon>
        <taxon>Cytosporaceae</taxon>
        <taxon>Cytospora</taxon>
    </lineage>
</organism>
<evidence type="ECO:0000259" key="2">
    <source>
        <dbReference type="Pfam" id="PF24883"/>
    </source>
</evidence>
<dbReference type="EMBL" id="CM003098">
    <property type="protein sequence ID" value="KUI65502.1"/>
    <property type="molecule type" value="Genomic_DNA"/>
</dbReference>
<evidence type="ECO:0000313" key="3">
    <source>
        <dbReference type="EMBL" id="KUI65502.1"/>
    </source>
</evidence>
<gene>
    <name evidence="3" type="ORF">VM1G_01186</name>
</gene>
<proteinExistence type="predicted"/>
<accession>A0A194VND9</accession>
<dbReference type="InterPro" id="IPR056884">
    <property type="entry name" value="NPHP3-like_N"/>
</dbReference>
<dbReference type="InterPro" id="IPR027417">
    <property type="entry name" value="P-loop_NTPase"/>
</dbReference>
<feature type="domain" description="Nephrocystin 3-like N-terminal" evidence="2">
    <location>
        <begin position="278"/>
        <end position="456"/>
    </location>
</feature>
<evidence type="ECO:0000313" key="4">
    <source>
        <dbReference type="Proteomes" id="UP000078559"/>
    </source>
</evidence>
<dbReference type="AlphaFoldDB" id="A0A194VND9"/>
<dbReference type="Proteomes" id="UP000078559">
    <property type="component" value="Chromosome 1"/>
</dbReference>
<dbReference type="SUPFAM" id="SSF52540">
    <property type="entry name" value="P-loop containing nucleoside triphosphate hydrolases"/>
    <property type="match status" value="1"/>
</dbReference>
<protein>
    <recommendedName>
        <fullName evidence="2">Nephrocystin 3-like N-terminal domain-containing protein</fullName>
    </recommendedName>
</protein>
<keyword evidence="1" id="KW-0677">Repeat</keyword>
<dbReference type="OrthoDB" id="443402at2759"/>
<dbReference type="Gene3D" id="3.40.50.300">
    <property type="entry name" value="P-loop containing nucleotide triphosphate hydrolases"/>
    <property type="match status" value="1"/>
</dbReference>
<dbReference type="Pfam" id="PF24883">
    <property type="entry name" value="NPHP3_N"/>
    <property type="match status" value="1"/>
</dbReference>
<evidence type="ECO:0000256" key="1">
    <source>
        <dbReference type="ARBA" id="ARBA00022737"/>
    </source>
</evidence>
<dbReference type="PANTHER" id="PTHR10039:SF5">
    <property type="entry name" value="NACHT DOMAIN-CONTAINING PROTEIN"/>
    <property type="match status" value="1"/>
</dbReference>
<reference evidence="3" key="1">
    <citation type="submission" date="2014-12" db="EMBL/GenBank/DDBJ databases">
        <title>Genome Sequence of Valsa Canker Pathogens Uncovers a Specific Adaption of Colonization on Woody Bark.</title>
        <authorList>
            <person name="Yin Z."/>
            <person name="Liu H."/>
            <person name="Gao X."/>
            <person name="Li Z."/>
            <person name="Song N."/>
            <person name="Ke X."/>
            <person name="Dai Q."/>
            <person name="Wu Y."/>
            <person name="Sun Y."/>
            <person name="Xu J.-R."/>
            <person name="Kang Z.K."/>
            <person name="Wang L."/>
            <person name="Huang L."/>
        </authorList>
    </citation>
    <scope>NUCLEOTIDE SEQUENCE [LARGE SCALE GENOMIC DNA]</scope>
    <source>
        <strain evidence="3">03-8</strain>
    </source>
</reference>